<protein>
    <recommendedName>
        <fullName evidence="3">Retrotransposon gag domain-containing protein</fullName>
    </recommendedName>
</protein>
<proteinExistence type="predicted"/>
<reference evidence="2" key="1">
    <citation type="journal article" date="2015" name="Proc. Natl. Acad. Sci. U.S.A.">
        <title>Genome sequencing of adzuki bean (Vigna angularis) provides insight into high starch and low fat accumulation and domestication.</title>
        <authorList>
            <person name="Yang K."/>
            <person name="Tian Z."/>
            <person name="Chen C."/>
            <person name="Luo L."/>
            <person name="Zhao B."/>
            <person name="Wang Z."/>
            <person name="Yu L."/>
            <person name="Li Y."/>
            <person name="Sun Y."/>
            <person name="Li W."/>
            <person name="Chen Y."/>
            <person name="Li Y."/>
            <person name="Zhang Y."/>
            <person name="Ai D."/>
            <person name="Zhao J."/>
            <person name="Shang C."/>
            <person name="Ma Y."/>
            <person name="Wu B."/>
            <person name="Wang M."/>
            <person name="Gao L."/>
            <person name="Sun D."/>
            <person name="Zhang P."/>
            <person name="Guo F."/>
            <person name="Wang W."/>
            <person name="Li Y."/>
            <person name="Wang J."/>
            <person name="Varshney R.K."/>
            <person name="Wang J."/>
            <person name="Ling H.Q."/>
            <person name="Wan P."/>
        </authorList>
    </citation>
    <scope>NUCLEOTIDE SEQUENCE</scope>
    <source>
        <strain evidence="2">cv. Jingnong 6</strain>
    </source>
</reference>
<evidence type="ECO:0008006" key="3">
    <source>
        <dbReference type="Google" id="ProtNLM"/>
    </source>
</evidence>
<dbReference type="AlphaFoldDB" id="A0A0L9T413"/>
<organism evidence="1 2">
    <name type="scientific">Phaseolus angularis</name>
    <name type="common">Azuki bean</name>
    <name type="synonym">Vigna angularis</name>
    <dbReference type="NCBI Taxonomy" id="3914"/>
    <lineage>
        <taxon>Eukaryota</taxon>
        <taxon>Viridiplantae</taxon>
        <taxon>Streptophyta</taxon>
        <taxon>Embryophyta</taxon>
        <taxon>Tracheophyta</taxon>
        <taxon>Spermatophyta</taxon>
        <taxon>Magnoliopsida</taxon>
        <taxon>eudicotyledons</taxon>
        <taxon>Gunneridae</taxon>
        <taxon>Pentapetalae</taxon>
        <taxon>rosids</taxon>
        <taxon>fabids</taxon>
        <taxon>Fabales</taxon>
        <taxon>Fabaceae</taxon>
        <taxon>Papilionoideae</taxon>
        <taxon>50 kb inversion clade</taxon>
        <taxon>NPAAA clade</taxon>
        <taxon>indigoferoid/millettioid clade</taxon>
        <taxon>Phaseoleae</taxon>
        <taxon>Vigna</taxon>
    </lineage>
</organism>
<sequence length="284" mass="31665">MVPTSSPPSSQGVDPSDSNQMMNAVFQALQQQNAALVEQNTITLHNQEAARVFAENARVTSENTQDNSLKCLTSGRTVQGVFSSVIPVQEWNLENFLQHHSARFDGKCSSNEADQWFRDIERICGAKRCPDENEVVYTEYLPYSVSGKLFEIIIKCDFSETVRPSPLLLKPFVPRYAETVRPSPLLLWPLVQTVTVRPSLLLFNRSSFPTVAVAARPNSDRSSFCTMGYVMRGNGRRSSSLGVLWTERINLGLQLMRMPVTTPLGCANACDYAEFIQSGRSVEC</sequence>
<dbReference type="Gramene" id="KOM25328">
    <property type="protein sequence ID" value="KOM25328"/>
    <property type="gene ID" value="LR48_Vigan97s001800"/>
</dbReference>
<gene>
    <name evidence="1" type="ORF">LR48_Vigan97s001800</name>
</gene>
<accession>A0A0L9T413</accession>
<evidence type="ECO:0000313" key="2">
    <source>
        <dbReference type="Proteomes" id="UP000053144"/>
    </source>
</evidence>
<name>A0A0L9T413_PHAAN</name>
<dbReference type="Proteomes" id="UP000053144">
    <property type="component" value="Unassembled WGS sequence"/>
</dbReference>
<evidence type="ECO:0000313" key="1">
    <source>
        <dbReference type="EMBL" id="KOM25328.1"/>
    </source>
</evidence>
<dbReference type="EMBL" id="KQ258263">
    <property type="protein sequence ID" value="KOM25328.1"/>
    <property type="molecule type" value="Genomic_DNA"/>
</dbReference>